<gene>
    <name evidence="3" type="ORF">I6N96_18985</name>
</gene>
<feature type="domain" description="PepSY" evidence="2">
    <location>
        <begin position="78"/>
        <end position="135"/>
    </location>
</feature>
<evidence type="ECO:0000313" key="3">
    <source>
        <dbReference type="EMBL" id="MBP1048383.1"/>
    </source>
</evidence>
<evidence type="ECO:0000259" key="2">
    <source>
        <dbReference type="Pfam" id="PF03413"/>
    </source>
</evidence>
<dbReference type="EMBL" id="JAEDXU010000015">
    <property type="protein sequence ID" value="MBP1048383.1"/>
    <property type="molecule type" value="Genomic_DNA"/>
</dbReference>
<reference evidence="3 4" key="1">
    <citation type="submission" date="2020-12" db="EMBL/GenBank/DDBJ databases">
        <title>Vagococcus allomyrinae sp. nov. and Enterococcus lavae sp. nov., isolated from the larvae of Allomyrina dichotoma.</title>
        <authorList>
            <person name="Lee S.D."/>
        </authorList>
    </citation>
    <scope>NUCLEOTIDE SEQUENCE [LARGE SCALE GENOMIC DNA]</scope>
    <source>
        <strain evidence="3 4">BWM-S5</strain>
    </source>
</reference>
<feature type="compositionally biased region" description="Low complexity" evidence="1">
    <location>
        <begin position="49"/>
        <end position="71"/>
    </location>
</feature>
<sequence length="222" mass="24036">MKKAGLVGLILTGIIMTGCTSNQNELPQQNSSQKTSNTTIDSKDENSESESSAQAESTNQSSTSTNTSTTIGSTTVAVSADEAIKAFQQAYPEASVTSLDLDTSFGTYYYEVKGVDDSVEYEVKVNGETGELTKEREEKLDADERNGIERENESLSLDGIMTIEEAADIALKAVGKGEAVEWSLERELTTTYWEVKIVNGRSETSVKLDAKTGDILETELDD</sequence>
<organism evidence="3 4">
    <name type="scientific">Enterococcus larvae</name>
    <dbReference type="NCBI Taxonomy" id="2794352"/>
    <lineage>
        <taxon>Bacteria</taxon>
        <taxon>Bacillati</taxon>
        <taxon>Bacillota</taxon>
        <taxon>Bacilli</taxon>
        <taxon>Lactobacillales</taxon>
        <taxon>Enterococcaceae</taxon>
        <taxon>Enterococcus</taxon>
    </lineage>
</organism>
<dbReference type="InterPro" id="IPR025711">
    <property type="entry name" value="PepSY"/>
</dbReference>
<protein>
    <submittedName>
        <fullName evidence="3">PepSY domain-containing protein</fullName>
    </submittedName>
</protein>
<feature type="compositionally biased region" description="Polar residues" evidence="1">
    <location>
        <begin position="22"/>
        <end position="40"/>
    </location>
</feature>
<dbReference type="Gene3D" id="3.10.450.40">
    <property type="match status" value="2"/>
</dbReference>
<evidence type="ECO:0000313" key="4">
    <source>
        <dbReference type="Proteomes" id="UP000673375"/>
    </source>
</evidence>
<feature type="domain" description="PepSY" evidence="2">
    <location>
        <begin position="161"/>
        <end position="219"/>
    </location>
</feature>
<accession>A0ABS4CQC3</accession>
<proteinExistence type="predicted"/>
<dbReference type="PROSITE" id="PS51257">
    <property type="entry name" value="PROKAR_LIPOPROTEIN"/>
    <property type="match status" value="1"/>
</dbReference>
<dbReference type="RefSeq" id="WP_209559147.1">
    <property type="nucleotide sequence ID" value="NZ_JAEDXU010000015.1"/>
</dbReference>
<dbReference type="Proteomes" id="UP000673375">
    <property type="component" value="Unassembled WGS sequence"/>
</dbReference>
<dbReference type="Pfam" id="PF03413">
    <property type="entry name" value="PepSY"/>
    <property type="match status" value="2"/>
</dbReference>
<evidence type="ECO:0000256" key="1">
    <source>
        <dbReference type="SAM" id="MobiDB-lite"/>
    </source>
</evidence>
<comment type="caution">
    <text evidence="3">The sequence shown here is derived from an EMBL/GenBank/DDBJ whole genome shotgun (WGS) entry which is preliminary data.</text>
</comment>
<feature type="region of interest" description="Disordered" evidence="1">
    <location>
        <begin position="22"/>
        <end position="71"/>
    </location>
</feature>
<keyword evidence="4" id="KW-1185">Reference proteome</keyword>
<name>A0ABS4CQC3_9ENTE</name>